<reference evidence="1 2" key="1">
    <citation type="submission" date="2024-09" db="EMBL/GenBank/DDBJ databases">
        <authorList>
            <consortium name="All-Russian atlas of soil microorganisms"/>
            <consortium name="as a basis for the search for new antimicrobial producers and enzymes with unique properties"/>
            <person name="Sokolova E.A."/>
            <person name="Voronina E.N."/>
        </authorList>
    </citation>
    <scope>NUCLEOTIDE SEQUENCE [LARGE SCALE GENOMIC DNA]</scope>
    <source>
        <strain evidence="1 2">AF-22b-331.1</strain>
    </source>
</reference>
<keyword evidence="2" id="KW-1185">Reference proteome</keyword>
<organism evidence="1 2">
    <name type="scientific">Stenotrophomonas nematodicola</name>
    <dbReference type="NCBI Taxonomy" id="2656746"/>
    <lineage>
        <taxon>Bacteria</taxon>
        <taxon>Pseudomonadati</taxon>
        <taxon>Pseudomonadota</taxon>
        <taxon>Gammaproteobacteria</taxon>
        <taxon>Lysobacterales</taxon>
        <taxon>Lysobacteraceae</taxon>
        <taxon>Stenotrophomonas</taxon>
    </lineage>
</organism>
<name>A0ABW7D0C2_9GAMM</name>
<evidence type="ECO:0000313" key="2">
    <source>
        <dbReference type="Proteomes" id="UP001605261"/>
    </source>
</evidence>
<comment type="caution">
    <text evidence="1">The sequence shown here is derived from an EMBL/GenBank/DDBJ whole genome shotgun (WGS) entry which is preliminary data.</text>
</comment>
<sequence>MGWMDRIKASLGSRKDVPPQRLDPVEVLYSMPTIAGDALQFRAPDPATADGAPKFHEDEWCQLEFWPAAALPQLQRALTEYKAFELAHRLPNGWSALHVRHLDRPVLVQAPGAVQRLADEFATLPIAAPILTTSAQALGQVVGGFAIQPSSDVLLHGLADAGGVRALGATLDGDDMQLSAVFATLHAAFGLVLVDWRQQFVLTAVEANGDFSVWQA</sequence>
<dbReference type="Proteomes" id="UP001605261">
    <property type="component" value="Unassembled WGS sequence"/>
</dbReference>
<dbReference type="EMBL" id="JBHGCJ010000013">
    <property type="protein sequence ID" value="MFG6110658.1"/>
    <property type="molecule type" value="Genomic_DNA"/>
</dbReference>
<dbReference type="RefSeq" id="WP_394164207.1">
    <property type="nucleotide sequence ID" value="NZ_JBHGCJ010000013.1"/>
</dbReference>
<accession>A0ABW7D0C2</accession>
<gene>
    <name evidence="1" type="ORF">ACEU0G_000536</name>
</gene>
<proteinExistence type="predicted"/>
<evidence type="ECO:0000313" key="1">
    <source>
        <dbReference type="EMBL" id="MFG6110658.1"/>
    </source>
</evidence>
<protein>
    <submittedName>
        <fullName evidence="1">Uncharacterized protein</fullName>
    </submittedName>
</protein>